<dbReference type="EMBL" id="AE017226">
    <property type="protein sequence ID" value="AAS10863.1"/>
    <property type="molecule type" value="Genomic_DNA"/>
</dbReference>
<accession>Q73QS5</accession>
<feature type="coiled-coil region" evidence="4">
    <location>
        <begin position="305"/>
        <end position="332"/>
    </location>
</feature>
<sequence>MSSGELNLKRIYSVDKMITQAGFDNSATSLIPPQCILVGLAGQGKTRGTVGINYLSLCINQSICAILPNTNILSSEYLYQYLNSKYLDLRELSMGNGGRGGLNLQLIKNFPILLPPLSEQRCIAEVLSDTDTYISSLKKLITKKEAIKQGIMQELLTGKKRLPGFNGEWIEKRLGELLEYEQPQQYIVVNTKYFTQGIPVLTAGKSFILGYTSERAGVYNNPPIILFDDFTTESKLVDFKFKVKSSAIKILKNTGICNIRIVFELMQMIKFESKDHQRFWISIFNKIRVKIPPTLAEQTAIANILSDMDQEIEALKKKLKKVESIKQGMMQKLLTGDIRLLEGTEDIKEESLSKPKLPNKNLYAAEKVYSYKTTGRHSKGFDDAVMIAGIVNTLYSPQYPLGRKKLQKCLYLLRRYQEQSTEEFKKKAAGPYADEVRYKGGEPIAIKSKYIISHKGTKGTIFSIGNNINQALEYINRWNMQADIEWVKKTLKFEKVDKLELWATVDMAICDLKSSKMPISVASIKNLIATNKEWSKKLEKLMFSDKNIAEAITILQTLFIKG</sequence>
<evidence type="ECO:0000256" key="1">
    <source>
        <dbReference type="ARBA" id="ARBA00010923"/>
    </source>
</evidence>
<feature type="domain" description="Type I restriction modification DNA specificity" evidence="5">
    <location>
        <begin position="167"/>
        <end position="323"/>
    </location>
</feature>
<dbReference type="KEGG" id="tde:TDE_0368"/>
<dbReference type="Gene3D" id="1.10.287.1120">
    <property type="entry name" value="Bipartite methylase S protein"/>
    <property type="match status" value="1"/>
</dbReference>
<keyword evidence="7" id="KW-1185">Reference proteome</keyword>
<evidence type="ECO:0000313" key="6">
    <source>
        <dbReference type="EMBL" id="AAS10863.1"/>
    </source>
</evidence>
<protein>
    <submittedName>
        <fullName evidence="6">Type I restriction-modification system, S subunit, putative</fullName>
    </submittedName>
</protein>
<evidence type="ECO:0000256" key="4">
    <source>
        <dbReference type="SAM" id="Coils"/>
    </source>
</evidence>
<dbReference type="CDD" id="cd17274">
    <property type="entry name" value="RMtype1_S_Eco540ANI-TRD1-CR1_like"/>
    <property type="match status" value="1"/>
</dbReference>
<dbReference type="InterPro" id="IPR044946">
    <property type="entry name" value="Restrct_endonuc_typeI_TRD_sf"/>
</dbReference>
<dbReference type="PaxDb" id="243275-TDE_0368"/>
<evidence type="ECO:0000256" key="2">
    <source>
        <dbReference type="ARBA" id="ARBA00022747"/>
    </source>
</evidence>
<evidence type="ECO:0000256" key="3">
    <source>
        <dbReference type="ARBA" id="ARBA00023125"/>
    </source>
</evidence>
<dbReference type="OrthoDB" id="9795776at2"/>
<dbReference type="SUPFAM" id="SSF116734">
    <property type="entry name" value="DNA methylase specificity domain"/>
    <property type="match status" value="2"/>
</dbReference>
<dbReference type="InterPro" id="IPR052021">
    <property type="entry name" value="Type-I_RS_S_subunit"/>
</dbReference>
<dbReference type="InterPro" id="IPR000055">
    <property type="entry name" value="Restrct_endonuc_typeI_TRD"/>
</dbReference>
<organism evidence="6 7">
    <name type="scientific">Treponema denticola (strain ATCC 35405 / DSM 14222 / CIP 103919 / JCM 8153 / KCTC 15104)</name>
    <dbReference type="NCBI Taxonomy" id="243275"/>
    <lineage>
        <taxon>Bacteria</taxon>
        <taxon>Pseudomonadati</taxon>
        <taxon>Spirochaetota</taxon>
        <taxon>Spirochaetia</taxon>
        <taxon>Spirochaetales</taxon>
        <taxon>Treponemataceae</taxon>
        <taxon>Treponema</taxon>
    </lineage>
</organism>
<dbReference type="GO" id="GO:0003677">
    <property type="term" value="F:DNA binding"/>
    <property type="evidence" value="ECO:0007669"/>
    <property type="project" value="UniProtKB-KW"/>
</dbReference>
<gene>
    <name evidence="6" type="ordered locus">TDE_0368</name>
</gene>
<dbReference type="PATRIC" id="fig|243275.7.peg.358"/>
<dbReference type="PANTHER" id="PTHR30408">
    <property type="entry name" value="TYPE-1 RESTRICTION ENZYME ECOKI SPECIFICITY PROTEIN"/>
    <property type="match status" value="1"/>
</dbReference>
<keyword evidence="2" id="KW-0680">Restriction system</keyword>
<dbReference type="eggNOG" id="COG0827">
    <property type="taxonomic scope" value="Bacteria"/>
</dbReference>
<evidence type="ECO:0000313" key="7">
    <source>
        <dbReference type="Proteomes" id="UP000008212"/>
    </source>
</evidence>
<dbReference type="Pfam" id="PF01420">
    <property type="entry name" value="Methylase_S"/>
    <property type="match status" value="2"/>
</dbReference>
<dbReference type="Gene3D" id="3.90.220.20">
    <property type="entry name" value="DNA methylase specificity domains"/>
    <property type="match status" value="2"/>
</dbReference>
<dbReference type="Proteomes" id="UP000008212">
    <property type="component" value="Chromosome"/>
</dbReference>
<reference evidence="6 7" key="1">
    <citation type="journal article" date="2004" name="Proc. Natl. Acad. Sci. U.S.A.">
        <title>Comparison of the genome of the oral pathogen Treponema denticola with other spirochete genomes.</title>
        <authorList>
            <person name="Seshadri R."/>
            <person name="Myers G.S."/>
            <person name="Tettelin H."/>
            <person name="Eisen J.A."/>
            <person name="Heidelberg J.F."/>
            <person name="Dodson R.J."/>
            <person name="Davidsen T.M."/>
            <person name="DeBoy R.T."/>
            <person name="Fouts D.E."/>
            <person name="Haft D.H."/>
            <person name="Selengut J."/>
            <person name="Ren Q."/>
            <person name="Brinkac L.M."/>
            <person name="Madupu R."/>
            <person name="Kolonay J."/>
            <person name="Durkin S.A."/>
            <person name="Daugherty S.C."/>
            <person name="Shetty J."/>
            <person name="Shvartsbeyn A."/>
            <person name="Gebregeorgis E."/>
            <person name="Geer K."/>
            <person name="Tsegaye G."/>
            <person name="Malek J."/>
            <person name="Ayodeji B."/>
            <person name="Shatsman S."/>
            <person name="McLeod M.P."/>
            <person name="Smajs D."/>
            <person name="Howell J.K."/>
            <person name="Pal S."/>
            <person name="Amin A."/>
            <person name="Vashisth P."/>
            <person name="McNeill T.Z."/>
            <person name="Xiang Q."/>
            <person name="Sodergren E."/>
            <person name="Baca E."/>
            <person name="Weinstock G.M."/>
            <person name="Norris S.J."/>
            <person name="Fraser C.M."/>
            <person name="Paulsen I.T."/>
        </authorList>
    </citation>
    <scope>NUCLEOTIDE SEQUENCE [LARGE SCALE GENOMIC DNA]</scope>
    <source>
        <strain evidence="7">ATCC 35405 / DSM 14222 / CIP 103919 / JCM 8153 / KCTC 15104</strain>
    </source>
</reference>
<dbReference type="eggNOG" id="COG0732">
    <property type="taxonomic scope" value="Bacteria"/>
</dbReference>
<keyword evidence="3" id="KW-0238">DNA-binding</keyword>
<dbReference type="HOGENOM" id="CLU_435936_0_0_12"/>
<keyword evidence="4" id="KW-0175">Coiled coil</keyword>
<comment type="similarity">
    <text evidence="1">Belongs to the type-I restriction system S methylase family.</text>
</comment>
<dbReference type="GO" id="GO:0009307">
    <property type="term" value="P:DNA restriction-modification system"/>
    <property type="evidence" value="ECO:0007669"/>
    <property type="project" value="UniProtKB-KW"/>
</dbReference>
<dbReference type="AlphaFoldDB" id="Q73QS5"/>
<proteinExistence type="inferred from homology"/>
<name>Q73QS5_TREDE</name>
<dbReference type="REBASE" id="6418">
    <property type="entry name" value="S.TdeVI"/>
</dbReference>
<evidence type="ECO:0000259" key="5">
    <source>
        <dbReference type="Pfam" id="PF01420"/>
    </source>
</evidence>
<dbReference type="PANTHER" id="PTHR30408:SF12">
    <property type="entry name" value="TYPE I RESTRICTION ENZYME MJAVIII SPECIFICITY SUBUNIT"/>
    <property type="match status" value="1"/>
</dbReference>
<dbReference type="STRING" id="243275.TDE_0368"/>
<feature type="domain" description="Type I restriction modification DNA specificity" evidence="5">
    <location>
        <begin position="41"/>
        <end position="143"/>
    </location>
</feature>